<organism evidence="2 3">
    <name type="scientific">Apibacter muscae</name>
    <dbReference type="NCBI Taxonomy" id="2509004"/>
    <lineage>
        <taxon>Bacteria</taxon>
        <taxon>Pseudomonadati</taxon>
        <taxon>Bacteroidota</taxon>
        <taxon>Flavobacteriia</taxon>
        <taxon>Flavobacteriales</taxon>
        <taxon>Weeksellaceae</taxon>
        <taxon>Apibacter</taxon>
    </lineage>
</organism>
<dbReference type="SUPFAM" id="SSF47413">
    <property type="entry name" value="lambda repressor-like DNA-binding domains"/>
    <property type="match status" value="1"/>
</dbReference>
<dbReference type="InterPro" id="IPR001387">
    <property type="entry name" value="Cro/C1-type_HTH"/>
</dbReference>
<reference evidence="2 3" key="1">
    <citation type="submission" date="2019-02" db="EMBL/GenBank/DDBJ databases">
        <title>Apibacter muscae sp. nov.: a novel member of the house fly microbiota.</title>
        <authorList>
            <person name="Park R."/>
        </authorList>
    </citation>
    <scope>NUCLEOTIDE SEQUENCE [LARGE SCALE GENOMIC DNA]</scope>
    <source>
        <strain evidence="2 3">AL1</strain>
    </source>
</reference>
<evidence type="ECO:0000259" key="1">
    <source>
        <dbReference type="PROSITE" id="PS50943"/>
    </source>
</evidence>
<evidence type="ECO:0000313" key="3">
    <source>
        <dbReference type="Proteomes" id="UP000319499"/>
    </source>
</evidence>
<dbReference type="RefSeq" id="WP_146293023.1">
    <property type="nucleotide sequence ID" value="NZ_SELH01000024.1"/>
</dbReference>
<protein>
    <submittedName>
        <fullName evidence="2">XRE family transcriptional regulator</fullName>
    </submittedName>
</protein>
<feature type="domain" description="HTH cro/C1-type" evidence="1">
    <location>
        <begin position="4"/>
        <end position="56"/>
    </location>
</feature>
<dbReference type="InterPro" id="IPR010982">
    <property type="entry name" value="Lambda_DNA-bd_dom_sf"/>
</dbReference>
<dbReference type="Pfam" id="PF01381">
    <property type="entry name" value="HTH_3"/>
    <property type="match status" value="1"/>
</dbReference>
<accession>A0A563DBC0</accession>
<dbReference type="PROSITE" id="PS50943">
    <property type="entry name" value="HTH_CROC1"/>
    <property type="match status" value="1"/>
</dbReference>
<name>A0A563DBC0_9FLAO</name>
<comment type="caution">
    <text evidence="2">The sequence shown here is derived from an EMBL/GenBank/DDBJ whole genome shotgun (WGS) entry which is preliminary data.</text>
</comment>
<keyword evidence="3" id="KW-1185">Reference proteome</keyword>
<dbReference type="SMART" id="SM00530">
    <property type="entry name" value="HTH_XRE"/>
    <property type="match status" value="1"/>
</dbReference>
<dbReference type="CDD" id="cd00093">
    <property type="entry name" value="HTH_XRE"/>
    <property type="match status" value="1"/>
</dbReference>
<dbReference type="EMBL" id="SELH01000024">
    <property type="protein sequence ID" value="TWP27074.1"/>
    <property type="molecule type" value="Genomic_DNA"/>
</dbReference>
<proteinExistence type="predicted"/>
<dbReference type="Proteomes" id="UP000319499">
    <property type="component" value="Unassembled WGS sequence"/>
</dbReference>
<sequence>MYRIKEICRNKGLMLKDLAEKIGITEVGLSKSLNGNPTLDTLQKIANTLNVHLVDLFINDGVIGFIKSNGRTYEINSFNDLDNVFKTIKKEQEEIK</sequence>
<gene>
    <name evidence="2" type="ORF">ETU09_08110</name>
</gene>
<dbReference type="Gene3D" id="1.10.260.40">
    <property type="entry name" value="lambda repressor-like DNA-binding domains"/>
    <property type="match status" value="1"/>
</dbReference>
<dbReference type="OrthoDB" id="7865033at2"/>
<evidence type="ECO:0000313" key="2">
    <source>
        <dbReference type="EMBL" id="TWP27074.1"/>
    </source>
</evidence>
<dbReference type="GO" id="GO:0003677">
    <property type="term" value="F:DNA binding"/>
    <property type="evidence" value="ECO:0007669"/>
    <property type="project" value="InterPro"/>
</dbReference>
<dbReference type="AlphaFoldDB" id="A0A563DBC0"/>